<protein>
    <submittedName>
        <fullName evidence="3">Uncharacterized protein</fullName>
    </submittedName>
</protein>
<dbReference type="OrthoDB" id="5222624at2759"/>
<dbReference type="RefSeq" id="XP_040780472.1">
    <property type="nucleotide sequence ID" value="XM_040919939.1"/>
</dbReference>
<sequence length="238" mass="26842">MIIPEICSRANSTPLPADILPIILVFSSIGGLILLASVILVVLRLRNELHLDTSTCQESWINEPGITYNEYERRCRLVSKRLSVEESQRIRIIRKSQQRRLDALSQPPSSTYHGNRNVKTVEKGPQENITIADEKYVSWELAQANVERTWRLHHDRGSRLHQKSTSATIPEQINGTGNDSGDGDISQRPPSVRLKTPPLLSHPLFRDGNERFRSRHLSLPTELTRAKTSPMVPGNSGM</sequence>
<name>A0A9P4YAL8_CRYP1</name>
<feature type="transmembrane region" description="Helical" evidence="2">
    <location>
        <begin position="19"/>
        <end position="43"/>
    </location>
</feature>
<evidence type="ECO:0000313" key="3">
    <source>
        <dbReference type="EMBL" id="KAF3769511.1"/>
    </source>
</evidence>
<keyword evidence="2" id="KW-1133">Transmembrane helix</keyword>
<evidence type="ECO:0000313" key="4">
    <source>
        <dbReference type="Proteomes" id="UP000803844"/>
    </source>
</evidence>
<dbReference type="AlphaFoldDB" id="A0A9P4YAL8"/>
<accession>A0A9P4YAL8</accession>
<keyword evidence="2" id="KW-0812">Transmembrane</keyword>
<keyword evidence="2" id="KW-0472">Membrane</keyword>
<evidence type="ECO:0000256" key="1">
    <source>
        <dbReference type="SAM" id="MobiDB-lite"/>
    </source>
</evidence>
<proteinExistence type="predicted"/>
<reference evidence="3" key="1">
    <citation type="journal article" date="2020" name="Phytopathology">
        <title>Genome sequence of the chestnut blight fungus Cryphonectria parasitica EP155: A fundamental resource for an archetypical invasive plant pathogen.</title>
        <authorList>
            <person name="Crouch J.A."/>
            <person name="Dawe A."/>
            <person name="Aerts A."/>
            <person name="Barry K."/>
            <person name="Churchill A.C.L."/>
            <person name="Grimwood J."/>
            <person name="Hillman B."/>
            <person name="Milgroom M.G."/>
            <person name="Pangilinan J."/>
            <person name="Smith M."/>
            <person name="Salamov A."/>
            <person name="Schmutz J."/>
            <person name="Yadav J."/>
            <person name="Grigoriev I.V."/>
            <person name="Nuss D."/>
        </authorList>
    </citation>
    <scope>NUCLEOTIDE SEQUENCE</scope>
    <source>
        <strain evidence="3">EP155</strain>
    </source>
</reference>
<dbReference type="EMBL" id="MU032344">
    <property type="protein sequence ID" value="KAF3769511.1"/>
    <property type="molecule type" value="Genomic_DNA"/>
</dbReference>
<feature type="region of interest" description="Disordered" evidence="1">
    <location>
        <begin position="156"/>
        <end position="206"/>
    </location>
</feature>
<dbReference type="GeneID" id="63837068"/>
<feature type="compositionally biased region" description="Polar residues" evidence="1">
    <location>
        <begin position="163"/>
        <end position="179"/>
    </location>
</feature>
<evidence type="ECO:0000256" key="2">
    <source>
        <dbReference type="SAM" id="Phobius"/>
    </source>
</evidence>
<gene>
    <name evidence="3" type="ORF">M406DRAFT_325018</name>
</gene>
<dbReference type="Proteomes" id="UP000803844">
    <property type="component" value="Unassembled WGS sequence"/>
</dbReference>
<keyword evidence="4" id="KW-1185">Reference proteome</keyword>
<comment type="caution">
    <text evidence="3">The sequence shown here is derived from an EMBL/GenBank/DDBJ whole genome shotgun (WGS) entry which is preliminary data.</text>
</comment>
<organism evidence="3 4">
    <name type="scientific">Cryphonectria parasitica (strain ATCC 38755 / EP155)</name>
    <dbReference type="NCBI Taxonomy" id="660469"/>
    <lineage>
        <taxon>Eukaryota</taxon>
        <taxon>Fungi</taxon>
        <taxon>Dikarya</taxon>
        <taxon>Ascomycota</taxon>
        <taxon>Pezizomycotina</taxon>
        <taxon>Sordariomycetes</taxon>
        <taxon>Sordariomycetidae</taxon>
        <taxon>Diaporthales</taxon>
        <taxon>Cryphonectriaceae</taxon>
        <taxon>Cryphonectria-Endothia species complex</taxon>
        <taxon>Cryphonectria</taxon>
    </lineage>
</organism>